<protein>
    <submittedName>
        <fullName evidence="1">Uncharacterized protein</fullName>
    </submittedName>
</protein>
<reference evidence="1 2" key="1">
    <citation type="submission" date="2023-03" db="EMBL/GenBank/DDBJ databases">
        <title>WGS of Gossypium arboreum.</title>
        <authorList>
            <person name="Yu D."/>
        </authorList>
    </citation>
    <scope>NUCLEOTIDE SEQUENCE [LARGE SCALE GENOMIC DNA]</scope>
    <source>
        <tissue evidence="1">Leaf</tissue>
    </source>
</reference>
<comment type="caution">
    <text evidence="1">The sequence shown here is derived from an EMBL/GenBank/DDBJ whole genome shotgun (WGS) entry which is preliminary data.</text>
</comment>
<name>A0ABR0QTS8_GOSAR</name>
<dbReference type="EMBL" id="JARKNE010000002">
    <property type="protein sequence ID" value="KAK5842660.1"/>
    <property type="molecule type" value="Genomic_DNA"/>
</dbReference>
<dbReference type="Proteomes" id="UP001358586">
    <property type="component" value="Chromosome 2"/>
</dbReference>
<evidence type="ECO:0000313" key="1">
    <source>
        <dbReference type="EMBL" id="KAK5842660.1"/>
    </source>
</evidence>
<accession>A0ABR0QTS8</accession>
<sequence length="263" mass="28540">MQTPEKSSLTPASSVLSNPTLDDYARQFLVEWSILLSFEVKPSTRTSRDVLVLPGVLCGSYKNSKPPSADRLMLVMWGRGSYALNREFGSGALFKALSSDMQGFDSIEIGYDSENSTSKPSRLHCQIGLGFDSSPSTVSTALSSSPASSSLATAFSSLHLLPQSYFPHLRLHCHLQVRVPKLKLNALIKCRARVSRLGLCLSHDRPVNPLHDCVIGLSVSTSIPVFAAMVVKDGPNPSALANSMYNSITIFSLEQSDDMTVSR</sequence>
<organism evidence="1 2">
    <name type="scientific">Gossypium arboreum</name>
    <name type="common">Tree cotton</name>
    <name type="synonym">Gossypium nanking</name>
    <dbReference type="NCBI Taxonomy" id="29729"/>
    <lineage>
        <taxon>Eukaryota</taxon>
        <taxon>Viridiplantae</taxon>
        <taxon>Streptophyta</taxon>
        <taxon>Embryophyta</taxon>
        <taxon>Tracheophyta</taxon>
        <taxon>Spermatophyta</taxon>
        <taxon>Magnoliopsida</taxon>
        <taxon>eudicotyledons</taxon>
        <taxon>Gunneridae</taxon>
        <taxon>Pentapetalae</taxon>
        <taxon>rosids</taxon>
        <taxon>malvids</taxon>
        <taxon>Malvales</taxon>
        <taxon>Malvaceae</taxon>
        <taxon>Malvoideae</taxon>
        <taxon>Gossypium</taxon>
    </lineage>
</organism>
<evidence type="ECO:0000313" key="2">
    <source>
        <dbReference type="Proteomes" id="UP001358586"/>
    </source>
</evidence>
<gene>
    <name evidence="1" type="ORF">PVK06_005041</name>
</gene>
<keyword evidence="2" id="KW-1185">Reference proteome</keyword>
<proteinExistence type="predicted"/>